<feature type="domain" description="KaiC" evidence="1">
    <location>
        <begin position="209"/>
        <end position="445"/>
    </location>
</feature>
<dbReference type="InterPro" id="IPR051347">
    <property type="entry name" value="Circadian_clock_KaiC-rel"/>
</dbReference>
<dbReference type="GO" id="GO:0005524">
    <property type="term" value="F:ATP binding"/>
    <property type="evidence" value="ECO:0007669"/>
    <property type="project" value="InterPro"/>
</dbReference>
<dbReference type="Proteomes" id="UP000034854">
    <property type="component" value="Unassembled WGS sequence"/>
</dbReference>
<proteinExistence type="predicted"/>
<dbReference type="PANTHER" id="PTHR42926">
    <property type="match status" value="1"/>
</dbReference>
<sequence length="458" mass="51113">MQFLINGIINYGEPGIFVTFEENPKDVLRNMLSFNWNIQEHLDNGKFAFVDASPSDDLTIQLGNFNLDAFFVRILAVIKKIQAKRLAIDSISALFQRYSNEAIIRRELYGITSKLKKEGITTIITGERTGEDITQIARFGVEEFVSDNVILLHNLIDDVRGERQRSIEILKFRGTTHETQNTPLIVGPTGIDVFPRPKPTLKGQKIFREKVSTGIKMLDQILSGGIPMGSSSLLIGPPGTGKSVILLQFIIEGAKRGEHGLFISFEESTDQIIRNAESFGWKLKSFIDSGMVKVVSSLPEEYRPEEHFKRIKDITAQTNVKRFALESLSTLERIYSPDKFREIVVGLNAHLKSLGITSILTSFTSTISSNDKLAKIDLSAVLDNVLLLKLINKDNQLKKGLVIIKCRGLGYNKYLHELTINSSGVDIGGSITNIKIQDDVKLNSNQSIIDNIISETSE</sequence>
<dbReference type="Pfam" id="PF06745">
    <property type="entry name" value="ATPase"/>
    <property type="match status" value="2"/>
</dbReference>
<gene>
    <name evidence="2" type="ORF">UU34_C0019G0002</name>
</gene>
<reference evidence="2 3" key="1">
    <citation type="journal article" date="2015" name="Nature">
        <title>rRNA introns, odd ribosomes, and small enigmatic genomes across a large radiation of phyla.</title>
        <authorList>
            <person name="Brown C.T."/>
            <person name="Hug L.A."/>
            <person name="Thomas B.C."/>
            <person name="Sharon I."/>
            <person name="Castelle C.J."/>
            <person name="Singh A."/>
            <person name="Wilkins M.J."/>
            <person name="Williams K.H."/>
            <person name="Banfield J.F."/>
        </authorList>
    </citation>
    <scope>NUCLEOTIDE SEQUENCE [LARGE SCALE GENOMIC DNA]</scope>
</reference>
<keyword evidence="2" id="KW-0418">Kinase</keyword>
<organism evidence="2 3">
    <name type="scientific">Candidatus Curtissbacteria bacterium GW2011_GWA1_41_11</name>
    <dbReference type="NCBI Taxonomy" id="1618409"/>
    <lineage>
        <taxon>Bacteria</taxon>
        <taxon>Candidatus Curtissiibacteriota</taxon>
    </lineage>
</organism>
<dbReference type="PROSITE" id="PS51146">
    <property type="entry name" value="KAIC"/>
    <property type="match status" value="2"/>
</dbReference>
<evidence type="ECO:0000259" key="1">
    <source>
        <dbReference type="PROSITE" id="PS51146"/>
    </source>
</evidence>
<dbReference type="NCBIfam" id="NF006799">
    <property type="entry name" value="PRK09302.1"/>
    <property type="match status" value="1"/>
</dbReference>
<dbReference type="PANTHER" id="PTHR42926:SF1">
    <property type="entry name" value="CIRCADIAN CLOCK OSCILLATOR PROTEIN KAIC 1"/>
    <property type="match status" value="1"/>
</dbReference>
<dbReference type="InterPro" id="IPR027417">
    <property type="entry name" value="P-loop_NTPase"/>
</dbReference>
<dbReference type="InterPro" id="IPR014774">
    <property type="entry name" value="KaiC-like_dom"/>
</dbReference>
<name>A0A0G0UB46_9BACT</name>
<dbReference type="PRINTS" id="PR01874">
    <property type="entry name" value="DNAREPAIRADA"/>
</dbReference>
<dbReference type="Gene3D" id="3.40.50.300">
    <property type="entry name" value="P-loop containing nucleotide triphosphate hydrolases"/>
    <property type="match status" value="2"/>
</dbReference>
<dbReference type="SUPFAM" id="SSF52540">
    <property type="entry name" value="P-loop containing nucleoside triphosphate hydrolases"/>
    <property type="match status" value="2"/>
</dbReference>
<dbReference type="PATRIC" id="fig|1618409.3.peg.787"/>
<keyword evidence="2" id="KW-0808">Transferase</keyword>
<protein>
    <submittedName>
        <fullName evidence="2">Circadian clock protein kinase KaiC</fullName>
    </submittedName>
</protein>
<feature type="domain" description="KaiC" evidence="1">
    <location>
        <begin position="1"/>
        <end position="207"/>
    </location>
</feature>
<accession>A0A0G0UB46</accession>
<evidence type="ECO:0000313" key="3">
    <source>
        <dbReference type="Proteomes" id="UP000034854"/>
    </source>
</evidence>
<comment type="caution">
    <text evidence="2">The sequence shown here is derived from an EMBL/GenBank/DDBJ whole genome shotgun (WGS) entry which is preliminary data.</text>
</comment>
<dbReference type="AlphaFoldDB" id="A0A0G0UB46"/>
<dbReference type="GO" id="GO:0016301">
    <property type="term" value="F:kinase activity"/>
    <property type="evidence" value="ECO:0007669"/>
    <property type="project" value="UniProtKB-KW"/>
</dbReference>
<dbReference type="InterPro" id="IPR010624">
    <property type="entry name" value="KaiC_dom"/>
</dbReference>
<dbReference type="EMBL" id="LCAG01000019">
    <property type="protein sequence ID" value="KKR86194.1"/>
    <property type="molecule type" value="Genomic_DNA"/>
</dbReference>
<evidence type="ECO:0000313" key="2">
    <source>
        <dbReference type="EMBL" id="KKR86194.1"/>
    </source>
</evidence>